<sequence>SIFRLEQRAKGRGALLADAKHRKTLTGTLQSFAKIMGTGASSRKNSPKKSTYEEANIKLMSEVNKKIEKELAESLILNKKTIKLLLIGGAESGKSTIAKQIK</sequence>
<accession>A0A915HIE7</accession>
<dbReference type="WBParaSite" id="nRc.2.0.1.t01413-RA">
    <property type="protein sequence ID" value="nRc.2.0.1.t01413-RA"/>
    <property type="gene ID" value="nRc.2.0.1.g01413"/>
</dbReference>
<evidence type="ECO:0000313" key="1">
    <source>
        <dbReference type="Proteomes" id="UP000887565"/>
    </source>
</evidence>
<name>A0A915HIE7_ROMCU</name>
<organism evidence="1 2">
    <name type="scientific">Romanomermis culicivorax</name>
    <name type="common">Nematode worm</name>
    <dbReference type="NCBI Taxonomy" id="13658"/>
    <lineage>
        <taxon>Eukaryota</taxon>
        <taxon>Metazoa</taxon>
        <taxon>Ecdysozoa</taxon>
        <taxon>Nematoda</taxon>
        <taxon>Enoplea</taxon>
        <taxon>Dorylaimia</taxon>
        <taxon>Mermithida</taxon>
        <taxon>Mermithoidea</taxon>
        <taxon>Mermithidae</taxon>
        <taxon>Romanomermis</taxon>
    </lineage>
</organism>
<dbReference type="Gene3D" id="3.40.50.300">
    <property type="entry name" value="P-loop containing nucleotide triphosphate hydrolases"/>
    <property type="match status" value="1"/>
</dbReference>
<dbReference type="AlphaFoldDB" id="A0A915HIE7"/>
<dbReference type="InterPro" id="IPR027417">
    <property type="entry name" value="P-loop_NTPase"/>
</dbReference>
<dbReference type="Proteomes" id="UP000887565">
    <property type="component" value="Unplaced"/>
</dbReference>
<protein>
    <submittedName>
        <fullName evidence="2">Uncharacterized protein</fullName>
    </submittedName>
</protein>
<keyword evidence="1" id="KW-1185">Reference proteome</keyword>
<evidence type="ECO:0000313" key="2">
    <source>
        <dbReference type="WBParaSite" id="nRc.2.0.1.t01413-RA"/>
    </source>
</evidence>
<proteinExistence type="predicted"/>
<reference evidence="2" key="1">
    <citation type="submission" date="2022-11" db="UniProtKB">
        <authorList>
            <consortium name="WormBaseParasite"/>
        </authorList>
    </citation>
    <scope>IDENTIFICATION</scope>
</reference>